<protein>
    <submittedName>
        <fullName evidence="1">Uncharacterized protein</fullName>
    </submittedName>
</protein>
<dbReference type="EMBL" id="GGEC01034620">
    <property type="protein sequence ID" value="MBX15104.1"/>
    <property type="molecule type" value="Transcribed_RNA"/>
</dbReference>
<dbReference type="AlphaFoldDB" id="A0A2P2LAW7"/>
<organism evidence="1">
    <name type="scientific">Rhizophora mucronata</name>
    <name type="common">Asiatic mangrove</name>
    <dbReference type="NCBI Taxonomy" id="61149"/>
    <lineage>
        <taxon>Eukaryota</taxon>
        <taxon>Viridiplantae</taxon>
        <taxon>Streptophyta</taxon>
        <taxon>Embryophyta</taxon>
        <taxon>Tracheophyta</taxon>
        <taxon>Spermatophyta</taxon>
        <taxon>Magnoliopsida</taxon>
        <taxon>eudicotyledons</taxon>
        <taxon>Gunneridae</taxon>
        <taxon>Pentapetalae</taxon>
        <taxon>rosids</taxon>
        <taxon>fabids</taxon>
        <taxon>Malpighiales</taxon>
        <taxon>Rhizophoraceae</taxon>
        <taxon>Rhizophora</taxon>
    </lineage>
</organism>
<accession>A0A2P2LAW7</accession>
<reference evidence="1" key="1">
    <citation type="submission" date="2018-02" db="EMBL/GenBank/DDBJ databases">
        <title>Rhizophora mucronata_Transcriptome.</title>
        <authorList>
            <person name="Meera S.P."/>
            <person name="Sreeshan A."/>
            <person name="Augustine A."/>
        </authorList>
    </citation>
    <scope>NUCLEOTIDE SEQUENCE</scope>
    <source>
        <tissue evidence="1">Leaf</tissue>
    </source>
</reference>
<sequence>MVFNTASQNTYPTFLVIEPLTGVRRLGPRARCRRENDEETSRTS</sequence>
<name>A0A2P2LAW7_RHIMU</name>
<evidence type="ECO:0000313" key="1">
    <source>
        <dbReference type="EMBL" id="MBX15104.1"/>
    </source>
</evidence>
<proteinExistence type="predicted"/>